<evidence type="ECO:0000259" key="4">
    <source>
        <dbReference type="PROSITE" id="PS50943"/>
    </source>
</evidence>
<dbReference type="InterPro" id="IPR001387">
    <property type="entry name" value="Cro/C1-type_HTH"/>
</dbReference>
<dbReference type="InterPro" id="IPR015927">
    <property type="entry name" value="Peptidase_S24_S26A/B/C"/>
</dbReference>
<dbReference type="Gene3D" id="2.10.109.10">
    <property type="entry name" value="Umud Fragment, subunit A"/>
    <property type="match status" value="1"/>
</dbReference>
<dbReference type="Proteomes" id="UP000229839">
    <property type="component" value="Unassembled WGS sequence"/>
</dbReference>
<accession>A0A2M6UQW8</accession>
<evidence type="ECO:0000256" key="3">
    <source>
        <dbReference type="ARBA" id="ARBA00023163"/>
    </source>
</evidence>
<dbReference type="CDD" id="cd00093">
    <property type="entry name" value="HTH_XRE"/>
    <property type="match status" value="1"/>
</dbReference>
<evidence type="ECO:0000313" key="6">
    <source>
        <dbReference type="Proteomes" id="UP000229839"/>
    </source>
</evidence>
<dbReference type="GO" id="GO:0003677">
    <property type="term" value="F:DNA binding"/>
    <property type="evidence" value="ECO:0007669"/>
    <property type="project" value="UniProtKB-KW"/>
</dbReference>
<dbReference type="InterPro" id="IPR010982">
    <property type="entry name" value="Lambda_DNA-bd_dom_sf"/>
</dbReference>
<organism evidence="5 6">
    <name type="scientific">Bartonella tribocorum</name>
    <dbReference type="NCBI Taxonomy" id="85701"/>
    <lineage>
        <taxon>Bacteria</taxon>
        <taxon>Pseudomonadati</taxon>
        <taxon>Pseudomonadota</taxon>
        <taxon>Alphaproteobacteria</taxon>
        <taxon>Hyphomicrobiales</taxon>
        <taxon>Bartonellaceae</taxon>
        <taxon>Bartonella</taxon>
    </lineage>
</organism>
<dbReference type="STRING" id="85701.BM1374166_00399"/>
<feature type="domain" description="HTH cro/C1-type" evidence="4">
    <location>
        <begin position="9"/>
        <end position="37"/>
    </location>
</feature>
<dbReference type="InterPro" id="IPR036286">
    <property type="entry name" value="LexA/Signal_pep-like_sf"/>
</dbReference>
<name>A0A2M6UQW8_9HYPH</name>
<dbReference type="PROSITE" id="PS50943">
    <property type="entry name" value="HTH_CROC1"/>
    <property type="match status" value="1"/>
</dbReference>
<dbReference type="AlphaFoldDB" id="A0A2M6UQW8"/>
<dbReference type="Gene3D" id="1.10.260.40">
    <property type="entry name" value="lambda repressor-like DNA-binding domains"/>
    <property type="match status" value="1"/>
</dbReference>
<dbReference type="EMBL" id="NJGE01000015">
    <property type="protein sequence ID" value="PIT68588.1"/>
    <property type="molecule type" value="Genomic_DNA"/>
</dbReference>
<comment type="caution">
    <text evidence="5">The sequence shown here is derived from an EMBL/GenBank/DDBJ whole genome shotgun (WGS) entry which is preliminary data.</text>
</comment>
<keyword evidence="1" id="KW-0805">Transcription regulation</keyword>
<dbReference type="PANTHER" id="PTHR40661">
    <property type="match status" value="1"/>
</dbReference>
<dbReference type="SUPFAM" id="SSF47413">
    <property type="entry name" value="lambda repressor-like DNA-binding domains"/>
    <property type="match status" value="1"/>
</dbReference>
<dbReference type="InterPro" id="IPR039418">
    <property type="entry name" value="LexA-like"/>
</dbReference>
<evidence type="ECO:0000256" key="2">
    <source>
        <dbReference type="ARBA" id="ARBA00023125"/>
    </source>
</evidence>
<evidence type="ECO:0000313" key="5">
    <source>
        <dbReference type="EMBL" id="PIT68588.1"/>
    </source>
</evidence>
<proteinExistence type="predicted"/>
<protein>
    <submittedName>
        <fullName evidence="5">XRE family transcriptional regulator</fullName>
    </submittedName>
</protein>
<dbReference type="CDD" id="cd06529">
    <property type="entry name" value="S24_LexA-like"/>
    <property type="match status" value="1"/>
</dbReference>
<dbReference type="RefSeq" id="WP_100129284.1">
    <property type="nucleotide sequence ID" value="NZ_CADDYI010000016.1"/>
</dbReference>
<dbReference type="PANTHER" id="PTHR40661:SF3">
    <property type="entry name" value="FELS-1 PROPHAGE TRANSCRIPTIONAL REGULATOR"/>
    <property type="match status" value="1"/>
</dbReference>
<keyword evidence="2" id="KW-0238">DNA-binding</keyword>
<dbReference type="SUPFAM" id="SSF51306">
    <property type="entry name" value="LexA/Signal peptidase"/>
    <property type="match status" value="1"/>
</dbReference>
<gene>
    <name evidence="5" type="ORF">CER18_06745</name>
</gene>
<dbReference type="OrthoDB" id="9792157at2"/>
<sequence length="200" mass="22541">MTKNIIATLQVLQSEFGLSQKDLADRLNVTQATVSRWLGSESDPRGSHRDAILELYKSLKGYNQITTLVPLMGYVGAGLEIDTDVEQIPEDGLETIEIPFDLPFEAIGFMVRGDSMYPVYKDGDLIVVKYLQTKPVSDYYGDEVVVLTEDNRRFVKQITRSSEGVVLKSWNALPIKNAKIKWVGEIVAILPRKSYRPLMK</sequence>
<dbReference type="Pfam" id="PF00717">
    <property type="entry name" value="Peptidase_S24"/>
    <property type="match status" value="1"/>
</dbReference>
<evidence type="ECO:0000256" key="1">
    <source>
        <dbReference type="ARBA" id="ARBA00023015"/>
    </source>
</evidence>
<dbReference type="Pfam" id="PF01381">
    <property type="entry name" value="HTH_3"/>
    <property type="match status" value="1"/>
</dbReference>
<reference evidence="5 6" key="1">
    <citation type="submission" date="2017-06" db="EMBL/GenBank/DDBJ databases">
        <title>Draft genome of Bartonella tribocorum strain L103, isolated from a rodent in Laos.</title>
        <authorList>
            <person name="Hadjadj L."/>
            <person name="Jiyipong T."/>
            <person name="Morand S."/>
            <person name="Diene S.M."/>
            <person name="Rolain J.-M."/>
        </authorList>
    </citation>
    <scope>NUCLEOTIDE SEQUENCE [LARGE SCALE GENOMIC DNA]</scope>
    <source>
        <strain evidence="5 6">L103</strain>
    </source>
</reference>
<keyword evidence="3" id="KW-0804">Transcription</keyword>